<feature type="transmembrane region" description="Helical" evidence="1">
    <location>
        <begin position="6"/>
        <end position="22"/>
    </location>
</feature>
<keyword evidence="1" id="KW-1133">Transmembrane helix</keyword>
<dbReference type="EMBL" id="CP081495">
    <property type="protein sequence ID" value="UYW00916.1"/>
    <property type="molecule type" value="Genomic_DNA"/>
</dbReference>
<dbReference type="Pfam" id="PF06961">
    <property type="entry name" value="DUF1294"/>
    <property type="match status" value="1"/>
</dbReference>
<dbReference type="InterPro" id="IPR012156">
    <property type="entry name" value="Cold_shock_CspA"/>
</dbReference>
<dbReference type="PIRSF" id="PIRSF002599">
    <property type="entry name" value="Cold_shock_A"/>
    <property type="match status" value="1"/>
</dbReference>
<gene>
    <name evidence="2" type="ORF">K5I29_10450</name>
</gene>
<proteinExistence type="predicted"/>
<keyword evidence="1" id="KW-0472">Membrane</keyword>
<sequence length="88" mass="10214">MGKAIGIYLLLINVFTLTLFGYDKDMAEKGKRRVSEKTLLIFTFLGGTLGALIGMRMYKHKTNKASFQIKFLLTFIAQLFVYFFTFRR</sequence>
<dbReference type="Proteomes" id="UP001163328">
    <property type="component" value="Chromosome"/>
</dbReference>
<evidence type="ECO:0000313" key="3">
    <source>
        <dbReference type="Proteomes" id="UP001163328"/>
    </source>
</evidence>
<name>A0ABY6LXL6_9FLAO</name>
<organism evidence="2 3">
    <name type="scientific">Flavobacterium agricola</name>
    <dbReference type="NCBI Taxonomy" id="2870839"/>
    <lineage>
        <taxon>Bacteria</taxon>
        <taxon>Pseudomonadati</taxon>
        <taxon>Bacteroidota</taxon>
        <taxon>Flavobacteriia</taxon>
        <taxon>Flavobacteriales</taxon>
        <taxon>Flavobacteriaceae</taxon>
        <taxon>Flavobacterium</taxon>
    </lineage>
</organism>
<evidence type="ECO:0000256" key="1">
    <source>
        <dbReference type="SAM" id="Phobius"/>
    </source>
</evidence>
<reference evidence="2" key="1">
    <citation type="submission" date="2021-08" db="EMBL/GenBank/DDBJ databases">
        <title>Flavobacterium sp. strain CC-SYL302.</title>
        <authorList>
            <person name="Lin S.-Y."/>
            <person name="Lee T.-H."/>
            <person name="Young C.-C."/>
        </authorList>
    </citation>
    <scope>NUCLEOTIDE SEQUENCE</scope>
    <source>
        <strain evidence="2">CC-SYL302</strain>
    </source>
</reference>
<evidence type="ECO:0000313" key="2">
    <source>
        <dbReference type="EMBL" id="UYW00916.1"/>
    </source>
</evidence>
<dbReference type="InterPro" id="IPR010718">
    <property type="entry name" value="DUF1294"/>
</dbReference>
<keyword evidence="1" id="KW-0812">Transmembrane</keyword>
<protein>
    <submittedName>
        <fullName evidence="2">DUF1294 domain-containing protein</fullName>
    </submittedName>
</protein>
<feature type="transmembrane region" description="Helical" evidence="1">
    <location>
        <begin position="67"/>
        <end position="86"/>
    </location>
</feature>
<dbReference type="RefSeq" id="WP_264433156.1">
    <property type="nucleotide sequence ID" value="NZ_CP081495.1"/>
</dbReference>
<keyword evidence="3" id="KW-1185">Reference proteome</keyword>
<accession>A0ABY6LXL6</accession>
<feature type="transmembrane region" description="Helical" evidence="1">
    <location>
        <begin position="34"/>
        <end position="55"/>
    </location>
</feature>